<dbReference type="Pfam" id="PF12804">
    <property type="entry name" value="NTP_transf_3"/>
    <property type="match status" value="1"/>
</dbReference>
<organism evidence="2 3">
    <name type="scientific">Calothrix parasitica NIES-267</name>
    <dbReference type="NCBI Taxonomy" id="1973488"/>
    <lineage>
        <taxon>Bacteria</taxon>
        <taxon>Bacillati</taxon>
        <taxon>Cyanobacteriota</taxon>
        <taxon>Cyanophyceae</taxon>
        <taxon>Nostocales</taxon>
        <taxon>Calotrichaceae</taxon>
        <taxon>Calothrix</taxon>
    </lineage>
</organism>
<dbReference type="PANTHER" id="PTHR43777">
    <property type="entry name" value="MOLYBDENUM COFACTOR CYTIDYLYLTRANSFERASE"/>
    <property type="match status" value="1"/>
</dbReference>
<dbReference type="OrthoDB" id="285216at2"/>
<proteinExistence type="predicted"/>
<dbReference type="CDD" id="cd04182">
    <property type="entry name" value="GT_2_like_f"/>
    <property type="match status" value="1"/>
</dbReference>
<name>A0A1Z4LH78_9CYAN</name>
<dbReference type="GO" id="GO:0016779">
    <property type="term" value="F:nucleotidyltransferase activity"/>
    <property type="evidence" value="ECO:0007669"/>
    <property type="project" value="UniProtKB-ARBA"/>
</dbReference>
<feature type="domain" description="MobA-like NTP transferase" evidence="1">
    <location>
        <begin position="7"/>
        <end position="170"/>
    </location>
</feature>
<evidence type="ECO:0000313" key="2">
    <source>
        <dbReference type="EMBL" id="BAY80554.1"/>
    </source>
</evidence>
<dbReference type="InterPro" id="IPR029044">
    <property type="entry name" value="Nucleotide-diphossugar_trans"/>
</dbReference>
<reference evidence="2 3" key="1">
    <citation type="submission" date="2017-06" db="EMBL/GenBank/DDBJ databases">
        <title>Genome sequencing of cyanobaciteial culture collection at National Institute for Environmental Studies (NIES).</title>
        <authorList>
            <person name="Hirose Y."/>
            <person name="Shimura Y."/>
            <person name="Fujisawa T."/>
            <person name="Nakamura Y."/>
            <person name="Kawachi M."/>
        </authorList>
    </citation>
    <scope>NUCLEOTIDE SEQUENCE [LARGE SCALE GENOMIC DNA]</scope>
    <source>
        <strain evidence="2 3">NIES-267</strain>
    </source>
</reference>
<evidence type="ECO:0000259" key="1">
    <source>
        <dbReference type="Pfam" id="PF12804"/>
    </source>
</evidence>
<dbReference type="Gene3D" id="3.90.550.10">
    <property type="entry name" value="Spore Coat Polysaccharide Biosynthesis Protein SpsA, Chain A"/>
    <property type="match status" value="1"/>
</dbReference>
<gene>
    <name evidence="2" type="ORF">NIES267_00110</name>
</gene>
<sequence>MKDIGLIILAAGKASRMGKPKQLLIYQGSSLISLAVKVGLNSICESVVVVLGAYAEIIKPEINNLPIQIIENPDWETGMSSSIRAGINSINQSNLNLDAVIIALADQPLISEAVFNQLISKYQDTKNKIIASAYDDVVGVPALFDKSIFSELMDIEGDRGAKALMRKYQDEVLTIPVAEAAIDIDTQDDYQKLLNA</sequence>
<dbReference type="PANTHER" id="PTHR43777:SF1">
    <property type="entry name" value="MOLYBDENUM COFACTOR CYTIDYLYLTRANSFERASE"/>
    <property type="match status" value="1"/>
</dbReference>
<protein>
    <submittedName>
        <fullName evidence="2">4-diphosphocytidyl-2C-methyl-D-erythritol synthase</fullName>
    </submittedName>
</protein>
<dbReference type="EMBL" id="AP018227">
    <property type="protein sequence ID" value="BAY80554.1"/>
    <property type="molecule type" value="Genomic_DNA"/>
</dbReference>
<evidence type="ECO:0000313" key="3">
    <source>
        <dbReference type="Proteomes" id="UP000218418"/>
    </source>
</evidence>
<dbReference type="AlphaFoldDB" id="A0A1Z4LH78"/>
<dbReference type="Proteomes" id="UP000218418">
    <property type="component" value="Chromosome"/>
</dbReference>
<accession>A0A1Z4LH78</accession>
<dbReference type="InterPro" id="IPR025877">
    <property type="entry name" value="MobA-like_NTP_Trfase"/>
</dbReference>
<keyword evidence="3" id="KW-1185">Reference proteome</keyword>
<dbReference type="SUPFAM" id="SSF53448">
    <property type="entry name" value="Nucleotide-diphospho-sugar transferases"/>
    <property type="match status" value="1"/>
</dbReference>